<protein>
    <submittedName>
        <fullName evidence="1">Uncharacterized protein</fullName>
    </submittedName>
</protein>
<dbReference type="EMBL" id="ML732199">
    <property type="protein sequence ID" value="KAB8075107.1"/>
    <property type="molecule type" value="Genomic_DNA"/>
</dbReference>
<name>A0A5N5X4T5_9EURO</name>
<evidence type="ECO:0000313" key="2">
    <source>
        <dbReference type="Proteomes" id="UP000326565"/>
    </source>
</evidence>
<dbReference type="AlphaFoldDB" id="A0A5N5X4T5"/>
<proteinExistence type="predicted"/>
<organism evidence="1 2">
    <name type="scientific">Aspergillus leporis</name>
    <dbReference type="NCBI Taxonomy" id="41062"/>
    <lineage>
        <taxon>Eukaryota</taxon>
        <taxon>Fungi</taxon>
        <taxon>Dikarya</taxon>
        <taxon>Ascomycota</taxon>
        <taxon>Pezizomycotina</taxon>
        <taxon>Eurotiomycetes</taxon>
        <taxon>Eurotiomycetidae</taxon>
        <taxon>Eurotiales</taxon>
        <taxon>Aspergillaceae</taxon>
        <taxon>Aspergillus</taxon>
        <taxon>Aspergillus subgen. Circumdati</taxon>
    </lineage>
</organism>
<sequence length="138" mass="14725">MAVAPLLKWGPDCSPTALSVLNKLVILKPCISWESDPNAPEDITKYAAIGASNRYPHGAAQDYVAVRVRDRTPGRNILVTGIGGGIALQVLQIGVAIGCPAHGEFFVQLVDGETKDIPSQAMFVKGKGYVKILKVTLR</sequence>
<reference evidence="1 2" key="1">
    <citation type="submission" date="2019-04" db="EMBL/GenBank/DDBJ databases">
        <title>Friends and foes A comparative genomics study of 23 Aspergillus species from section Flavi.</title>
        <authorList>
            <consortium name="DOE Joint Genome Institute"/>
            <person name="Kjaerbolling I."/>
            <person name="Vesth T."/>
            <person name="Frisvad J.C."/>
            <person name="Nybo J.L."/>
            <person name="Theobald S."/>
            <person name="Kildgaard S."/>
            <person name="Isbrandt T."/>
            <person name="Kuo A."/>
            <person name="Sato A."/>
            <person name="Lyhne E.K."/>
            <person name="Kogle M.E."/>
            <person name="Wiebenga A."/>
            <person name="Kun R.S."/>
            <person name="Lubbers R.J."/>
            <person name="Makela M.R."/>
            <person name="Barry K."/>
            <person name="Chovatia M."/>
            <person name="Clum A."/>
            <person name="Daum C."/>
            <person name="Haridas S."/>
            <person name="He G."/>
            <person name="LaButti K."/>
            <person name="Lipzen A."/>
            <person name="Mondo S."/>
            <person name="Riley R."/>
            <person name="Salamov A."/>
            <person name="Simmons B.A."/>
            <person name="Magnuson J.K."/>
            <person name="Henrissat B."/>
            <person name="Mortensen U.H."/>
            <person name="Larsen T.O."/>
            <person name="Devries R.P."/>
            <person name="Grigoriev I.V."/>
            <person name="Machida M."/>
            <person name="Baker S.E."/>
            <person name="Andersen M.R."/>
        </authorList>
    </citation>
    <scope>NUCLEOTIDE SEQUENCE [LARGE SCALE GENOMIC DNA]</scope>
    <source>
        <strain evidence="1 2">CBS 151.66</strain>
    </source>
</reference>
<dbReference type="OrthoDB" id="5336600at2759"/>
<dbReference type="Proteomes" id="UP000326565">
    <property type="component" value="Unassembled WGS sequence"/>
</dbReference>
<gene>
    <name evidence="1" type="ORF">BDV29DRAFT_155997</name>
</gene>
<evidence type="ECO:0000313" key="1">
    <source>
        <dbReference type="EMBL" id="KAB8075107.1"/>
    </source>
</evidence>
<accession>A0A5N5X4T5</accession>
<keyword evidence="2" id="KW-1185">Reference proteome</keyword>